<feature type="binding site" evidence="3">
    <location>
        <position position="88"/>
    </location>
    <ligand>
        <name>Fe cation</name>
        <dbReference type="ChEBI" id="CHEBI:24875"/>
    </ligand>
</feature>
<dbReference type="Proteomes" id="UP000824179">
    <property type="component" value="Unassembled WGS sequence"/>
</dbReference>
<dbReference type="NCBIfam" id="TIGR00079">
    <property type="entry name" value="pept_deformyl"/>
    <property type="match status" value="1"/>
</dbReference>
<reference evidence="4" key="1">
    <citation type="submission" date="2020-10" db="EMBL/GenBank/DDBJ databases">
        <authorList>
            <person name="Gilroy R."/>
        </authorList>
    </citation>
    <scope>NUCLEOTIDE SEQUENCE</scope>
    <source>
        <strain evidence="4">ChiW25-3613</strain>
    </source>
</reference>
<gene>
    <name evidence="3 4" type="primary">def</name>
    <name evidence="4" type="ORF">IAB90_03155</name>
</gene>
<reference evidence="4" key="2">
    <citation type="journal article" date="2021" name="PeerJ">
        <title>Extensive microbial diversity within the chicken gut microbiome revealed by metagenomics and culture.</title>
        <authorList>
            <person name="Gilroy R."/>
            <person name="Ravi A."/>
            <person name="Getino M."/>
            <person name="Pursley I."/>
            <person name="Horton D.L."/>
            <person name="Alikhan N.F."/>
            <person name="Baker D."/>
            <person name="Gharbi K."/>
            <person name="Hall N."/>
            <person name="Watson M."/>
            <person name="Adriaenssens E.M."/>
            <person name="Foster-Nyarko E."/>
            <person name="Jarju S."/>
            <person name="Secka A."/>
            <person name="Antonio M."/>
            <person name="Oren A."/>
            <person name="Chaudhuri R.R."/>
            <person name="La Ragione R."/>
            <person name="Hildebrand F."/>
            <person name="Pallen M.J."/>
        </authorList>
    </citation>
    <scope>NUCLEOTIDE SEQUENCE</scope>
    <source>
        <strain evidence="4">ChiW25-3613</strain>
    </source>
</reference>
<dbReference type="EMBL" id="DVHB01000058">
    <property type="protein sequence ID" value="HIR39360.1"/>
    <property type="molecule type" value="Genomic_DNA"/>
</dbReference>
<dbReference type="PANTHER" id="PTHR10458:SF22">
    <property type="entry name" value="PEPTIDE DEFORMYLASE"/>
    <property type="match status" value="1"/>
</dbReference>
<keyword evidence="2 3" id="KW-0408">Iron</keyword>
<comment type="catalytic activity">
    <reaction evidence="3">
        <text>N-terminal N-formyl-L-methionyl-[peptide] + H2O = N-terminal L-methionyl-[peptide] + formate</text>
        <dbReference type="Rhea" id="RHEA:24420"/>
        <dbReference type="Rhea" id="RHEA-COMP:10639"/>
        <dbReference type="Rhea" id="RHEA-COMP:10640"/>
        <dbReference type="ChEBI" id="CHEBI:15377"/>
        <dbReference type="ChEBI" id="CHEBI:15740"/>
        <dbReference type="ChEBI" id="CHEBI:49298"/>
        <dbReference type="ChEBI" id="CHEBI:64731"/>
        <dbReference type="EC" id="3.5.1.88"/>
    </reaction>
</comment>
<comment type="function">
    <text evidence="3">Removes the formyl group from the N-terminal Met of newly synthesized proteins. Requires at least a dipeptide for an efficient rate of reaction. N-terminal L-methionine is a prerequisite for activity but the enzyme has broad specificity at other positions.</text>
</comment>
<comment type="similarity">
    <text evidence="1 3">Belongs to the polypeptide deformylase family.</text>
</comment>
<comment type="caution">
    <text evidence="4">The sequence shown here is derived from an EMBL/GenBank/DDBJ whole genome shotgun (WGS) entry which is preliminary data.</text>
</comment>
<keyword evidence="3" id="KW-0648">Protein biosynthesis</keyword>
<dbReference type="InterPro" id="IPR036821">
    <property type="entry name" value="Peptide_deformylase_sf"/>
</dbReference>
<keyword evidence="3 4" id="KW-0378">Hydrolase</keyword>
<dbReference type="AlphaFoldDB" id="A0A9D1DCA6"/>
<evidence type="ECO:0000256" key="2">
    <source>
        <dbReference type="ARBA" id="ARBA00023004"/>
    </source>
</evidence>
<feature type="binding site" evidence="3">
    <location>
        <position position="130"/>
    </location>
    <ligand>
        <name>Fe cation</name>
        <dbReference type="ChEBI" id="CHEBI:24875"/>
    </ligand>
</feature>
<dbReference type="NCBIfam" id="NF001159">
    <property type="entry name" value="PRK00150.1-3"/>
    <property type="match status" value="1"/>
</dbReference>
<proteinExistence type="inferred from homology"/>
<dbReference type="SUPFAM" id="SSF56420">
    <property type="entry name" value="Peptide deformylase"/>
    <property type="match status" value="1"/>
</dbReference>
<dbReference type="GO" id="GO:0046872">
    <property type="term" value="F:metal ion binding"/>
    <property type="evidence" value="ECO:0007669"/>
    <property type="project" value="UniProtKB-KW"/>
</dbReference>
<dbReference type="PANTHER" id="PTHR10458">
    <property type="entry name" value="PEPTIDE DEFORMYLASE"/>
    <property type="match status" value="1"/>
</dbReference>
<sequence length="164" mass="18272">MAQRYVVQVGDPVLRKVCKEVKNFNDDLGALLDDMKTTVRAEDGAGLAAPQVGVDARVVVVDVDEGFFELVNPVIYSTKGEQVGPEGCLSVRGKQGTVIRPDKVKLEYRDRKGRKHKLTAEGFFARAVCHELDHLDGILYIDKAVEVYDIDSEGRRIEPQEDKQ</sequence>
<dbReference type="GO" id="GO:0042586">
    <property type="term" value="F:peptide deformylase activity"/>
    <property type="evidence" value="ECO:0007669"/>
    <property type="project" value="UniProtKB-UniRule"/>
</dbReference>
<evidence type="ECO:0000313" key="4">
    <source>
        <dbReference type="EMBL" id="HIR39360.1"/>
    </source>
</evidence>
<evidence type="ECO:0000313" key="5">
    <source>
        <dbReference type="Proteomes" id="UP000824179"/>
    </source>
</evidence>
<accession>A0A9D1DCA6</accession>
<evidence type="ECO:0000256" key="3">
    <source>
        <dbReference type="HAMAP-Rule" id="MF_00163"/>
    </source>
</evidence>
<dbReference type="InterPro" id="IPR023635">
    <property type="entry name" value="Peptide_deformylase"/>
</dbReference>
<dbReference type="EC" id="3.5.1.88" evidence="3"/>
<feature type="binding site" evidence="3">
    <location>
        <position position="134"/>
    </location>
    <ligand>
        <name>Fe cation</name>
        <dbReference type="ChEBI" id="CHEBI:24875"/>
    </ligand>
</feature>
<dbReference type="HAMAP" id="MF_00163">
    <property type="entry name" value="Pep_deformylase"/>
    <property type="match status" value="1"/>
</dbReference>
<dbReference type="PRINTS" id="PR01576">
    <property type="entry name" value="PDEFORMYLASE"/>
</dbReference>
<feature type="active site" evidence="3">
    <location>
        <position position="131"/>
    </location>
</feature>
<dbReference type="Gene3D" id="3.90.45.10">
    <property type="entry name" value="Peptide deformylase"/>
    <property type="match status" value="1"/>
</dbReference>
<evidence type="ECO:0000256" key="1">
    <source>
        <dbReference type="ARBA" id="ARBA00010759"/>
    </source>
</evidence>
<dbReference type="CDD" id="cd00487">
    <property type="entry name" value="Pep_deformylase"/>
    <property type="match status" value="1"/>
</dbReference>
<keyword evidence="3" id="KW-0479">Metal-binding</keyword>
<dbReference type="PIRSF" id="PIRSF004749">
    <property type="entry name" value="Pep_def"/>
    <property type="match status" value="1"/>
</dbReference>
<protein>
    <recommendedName>
        <fullName evidence="3">Peptide deformylase</fullName>
        <shortName evidence="3">PDF</shortName>
        <ecNumber evidence="3">3.5.1.88</ecNumber>
    </recommendedName>
    <alternativeName>
        <fullName evidence="3">Polypeptide deformylase</fullName>
    </alternativeName>
</protein>
<dbReference type="Pfam" id="PF01327">
    <property type="entry name" value="Pep_deformylase"/>
    <property type="match status" value="1"/>
</dbReference>
<name>A0A9D1DCA6_9FIRM</name>
<dbReference type="GO" id="GO:0006412">
    <property type="term" value="P:translation"/>
    <property type="evidence" value="ECO:0007669"/>
    <property type="project" value="UniProtKB-UniRule"/>
</dbReference>
<comment type="cofactor">
    <cofactor evidence="3">
        <name>Fe(2+)</name>
        <dbReference type="ChEBI" id="CHEBI:29033"/>
    </cofactor>
    <text evidence="3">Binds 1 Fe(2+) ion.</text>
</comment>
<organism evidence="4 5">
    <name type="scientific">Candidatus Coproplasma stercoripullorum</name>
    <dbReference type="NCBI Taxonomy" id="2840751"/>
    <lineage>
        <taxon>Bacteria</taxon>
        <taxon>Bacillati</taxon>
        <taxon>Bacillota</taxon>
        <taxon>Clostridia</taxon>
        <taxon>Eubacteriales</taxon>
        <taxon>Candidatus Coproplasma</taxon>
    </lineage>
</organism>